<keyword evidence="3 4" id="KW-0663">Pyridoxal phosphate</keyword>
<comment type="similarity">
    <text evidence="2 5">Belongs to the trans-sulfuration enzymes family.</text>
</comment>
<dbReference type="PIRSF" id="PIRSF001434">
    <property type="entry name" value="CGS"/>
    <property type="match status" value="1"/>
</dbReference>
<organism evidence="6 7">
    <name type="scientific">Paenibacillus oryzae</name>
    <dbReference type="NCBI Taxonomy" id="1844972"/>
    <lineage>
        <taxon>Bacteria</taxon>
        <taxon>Bacillati</taxon>
        <taxon>Bacillota</taxon>
        <taxon>Bacilli</taxon>
        <taxon>Bacillales</taxon>
        <taxon>Paenibacillaceae</taxon>
        <taxon>Paenibacillus</taxon>
    </lineage>
</organism>
<dbReference type="EMBL" id="LYPA01000065">
    <property type="protein sequence ID" value="OBR64445.1"/>
    <property type="molecule type" value="Genomic_DNA"/>
</dbReference>
<keyword evidence="7" id="KW-1185">Reference proteome</keyword>
<dbReference type="Proteomes" id="UP000092024">
    <property type="component" value="Unassembled WGS sequence"/>
</dbReference>
<comment type="caution">
    <text evidence="6">The sequence shown here is derived from an EMBL/GenBank/DDBJ whole genome shotgun (WGS) entry which is preliminary data.</text>
</comment>
<dbReference type="FunFam" id="3.40.640.10:FF:000009">
    <property type="entry name" value="Cystathionine gamma-synthase homolog"/>
    <property type="match status" value="1"/>
</dbReference>
<evidence type="ECO:0000256" key="5">
    <source>
        <dbReference type="RuleBase" id="RU362118"/>
    </source>
</evidence>
<dbReference type="InterPro" id="IPR000277">
    <property type="entry name" value="Cys/Met-Metab_PyrdxlP-dep_enz"/>
</dbReference>
<evidence type="ECO:0000256" key="2">
    <source>
        <dbReference type="ARBA" id="ARBA00009077"/>
    </source>
</evidence>
<dbReference type="CDD" id="cd00614">
    <property type="entry name" value="CGS_like"/>
    <property type="match status" value="1"/>
</dbReference>
<accession>A0A1A5YGB7</accession>
<dbReference type="FunFam" id="3.90.1150.10:FF:000033">
    <property type="entry name" value="Cystathionine gamma-synthase"/>
    <property type="match status" value="1"/>
</dbReference>
<dbReference type="GO" id="GO:0016846">
    <property type="term" value="F:carbon-sulfur lyase activity"/>
    <property type="evidence" value="ECO:0007669"/>
    <property type="project" value="TreeGrafter"/>
</dbReference>
<dbReference type="SUPFAM" id="SSF53383">
    <property type="entry name" value="PLP-dependent transferases"/>
    <property type="match status" value="1"/>
</dbReference>
<protein>
    <submittedName>
        <fullName evidence="6">Cystathionine gamma-synthase</fullName>
    </submittedName>
</protein>
<evidence type="ECO:0000256" key="4">
    <source>
        <dbReference type="PIRSR" id="PIRSR001434-2"/>
    </source>
</evidence>
<dbReference type="OrthoDB" id="9780685at2"/>
<dbReference type="InterPro" id="IPR054542">
    <property type="entry name" value="Cys_met_metab_PP"/>
</dbReference>
<proteinExistence type="inferred from homology"/>
<dbReference type="GO" id="GO:0019346">
    <property type="term" value="P:transsulfuration"/>
    <property type="evidence" value="ECO:0007669"/>
    <property type="project" value="InterPro"/>
</dbReference>
<gene>
    <name evidence="6" type="ORF">A7K91_13195</name>
</gene>
<dbReference type="Gene3D" id="3.90.1150.10">
    <property type="entry name" value="Aspartate Aminotransferase, domain 1"/>
    <property type="match status" value="1"/>
</dbReference>
<dbReference type="PROSITE" id="PS00868">
    <property type="entry name" value="CYS_MET_METAB_PP"/>
    <property type="match status" value="1"/>
</dbReference>
<name>A0A1A5YGB7_9BACL</name>
<dbReference type="Pfam" id="PF01053">
    <property type="entry name" value="Cys_Met_Meta_PP"/>
    <property type="match status" value="1"/>
</dbReference>
<dbReference type="AlphaFoldDB" id="A0A1A5YGB7"/>
<dbReference type="Gene3D" id="3.40.640.10">
    <property type="entry name" value="Type I PLP-dependent aspartate aminotransferase-like (Major domain)"/>
    <property type="match status" value="1"/>
</dbReference>
<dbReference type="InterPro" id="IPR015422">
    <property type="entry name" value="PyrdxlP-dep_Trfase_small"/>
</dbReference>
<dbReference type="RefSeq" id="WP_068685113.1">
    <property type="nucleotide sequence ID" value="NZ_LYPA01000065.1"/>
</dbReference>
<evidence type="ECO:0000313" key="7">
    <source>
        <dbReference type="Proteomes" id="UP000092024"/>
    </source>
</evidence>
<dbReference type="PANTHER" id="PTHR11808">
    <property type="entry name" value="TRANS-SULFURATION ENZYME FAMILY MEMBER"/>
    <property type="match status" value="1"/>
</dbReference>
<evidence type="ECO:0000313" key="6">
    <source>
        <dbReference type="EMBL" id="OBR64445.1"/>
    </source>
</evidence>
<evidence type="ECO:0000256" key="1">
    <source>
        <dbReference type="ARBA" id="ARBA00001933"/>
    </source>
</evidence>
<comment type="cofactor">
    <cofactor evidence="1 5">
        <name>pyridoxal 5'-phosphate</name>
        <dbReference type="ChEBI" id="CHEBI:597326"/>
    </cofactor>
</comment>
<dbReference type="STRING" id="1844972.A7K91_13195"/>
<reference evidence="6 7" key="1">
    <citation type="submission" date="2016-05" db="EMBL/GenBank/DDBJ databases">
        <title>Paenibacillus oryzae. sp. nov., isolated from the rice root.</title>
        <authorList>
            <person name="Zhang J."/>
            <person name="Zhang X."/>
        </authorList>
    </citation>
    <scope>NUCLEOTIDE SEQUENCE [LARGE SCALE GENOMIC DNA]</scope>
    <source>
        <strain evidence="6 7">1DrF-4</strain>
    </source>
</reference>
<feature type="modified residue" description="N6-(pyridoxal phosphate)lysine" evidence="4">
    <location>
        <position position="195"/>
    </location>
</feature>
<dbReference type="GO" id="GO:0030170">
    <property type="term" value="F:pyridoxal phosphate binding"/>
    <property type="evidence" value="ECO:0007669"/>
    <property type="project" value="InterPro"/>
</dbReference>
<dbReference type="GO" id="GO:0009086">
    <property type="term" value="P:methionine biosynthetic process"/>
    <property type="evidence" value="ECO:0007669"/>
    <property type="project" value="UniProtKB-ARBA"/>
</dbReference>
<dbReference type="InterPro" id="IPR015421">
    <property type="entry name" value="PyrdxlP-dep_Trfase_major"/>
</dbReference>
<dbReference type="InterPro" id="IPR015424">
    <property type="entry name" value="PyrdxlP-dep_Trfase"/>
</dbReference>
<dbReference type="GO" id="GO:0005737">
    <property type="term" value="C:cytoplasm"/>
    <property type="evidence" value="ECO:0007669"/>
    <property type="project" value="TreeGrafter"/>
</dbReference>
<dbReference type="PANTHER" id="PTHR11808:SF90">
    <property type="entry name" value="CYSTATHIONINE GAMMA-SYNTHASE"/>
    <property type="match status" value="1"/>
</dbReference>
<sequence>MKIESHLAQIGSQKEPVTGAVSFPIYNATAFRHPKLGQSTGFDYTRTKNPTRAVLEEAAAELECGDAAFACSSGMAALQTVFAYFSQGDHLIVSLDLYGGTYRLLEQIMTRFGITASYVDTNDIDGMSEKLTPHTKAILVETPTNPLMMITDLERVSAWAKSRGLLVIVDNTLLTPFLQRPIELGADIVIHSATKYLGGHNDVLAGLIISKGEELSAKLAFLHNSIGSVLGPQDSWLLMRGMKTLALRMERHEYNATALANWLMEHPAIEDVYYPALKHHPGHDIQNRQSSGNTGIFSFRLKDARYVEPILRHIKLIAFAESLGGVESLMTYPAIQTHADIPEEIRKAIGVDDRLLRFSVGIEHVDDLIADLGQAIEEARLEIEQS</sequence>
<evidence type="ECO:0000256" key="3">
    <source>
        <dbReference type="ARBA" id="ARBA00022898"/>
    </source>
</evidence>